<dbReference type="InterPro" id="IPR002155">
    <property type="entry name" value="Thiolase"/>
</dbReference>
<dbReference type="Pfam" id="PF02803">
    <property type="entry name" value="Thiolase_C"/>
    <property type="match status" value="1"/>
</dbReference>
<protein>
    <submittedName>
        <fullName evidence="9">Thiolase-like, subgroup domain-containing protein</fullName>
    </submittedName>
</protein>
<accession>A0A075AQ23</accession>
<dbReference type="NCBIfam" id="TIGR01930">
    <property type="entry name" value="AcCoA-C-Actrans"/>
    <property type="match status" value="1"/>
</dbReference>
<evidence type="ECO:0000256" key="6">
    <source>
        <dbReference type="RuleBase" id="RU003557"/>
    </source>
</evidence>
<dbReference type="PROSITE" id="PS00737">
    <property type="entry name" value="THIOLASE_2"/>
    <property type="match status" value="1"/>
</dbReference>
<reference evidence="10" key="3">
    <citation type="submission" date="2018-08" db="EMBL/GenBank/DDBJ databases">
        <title>Leveraging single-cell genomics to expand the Fungal Tree of Life.</title>
        <authorList>
            <consortium name="DOE Joint Genome Institute"/>
            <person name="Ahrendt S.R."/>
            <person name="Quandt C.A."/>
            <person name="Ciobanu D."/>
            <person name="Clum A."/>
            <person name="Salamov A."/>
            <person name="Andreopoulos B."/>
            <person name="Cheng J.-F."/>
            <person name="Woyke T."/>
            <person name="Pelin A."/>
            <person name="Henrissat B."/>
            <person name="Reynolds N."/>
            <person name="Benny G.L."/>
            <person name="Smith M.E."/>
            <person name="James T.Y."/>
            <person name="Grigoriev I.V."/>
        </authorList>
    </citation>
    <scope>NUCLEOTIDE SEQUENCE</scope>
    <source>
        <strain evidence="10">CSF55</strain>
    </source>
</reference>
<dbReference type="InterPro" id="IPR020616">
    <property type="entry name" value="Thiolase_N"/>
</dbReference>
<dbReference type="PANTHER" id="PTHR18919:SF156">
    <property type="entry name" value="ACETYL-COA ACETYLTRANSFERASE, MITOCHONDRIAL"/>
    <property type="match status" value="1"/>
</dbReference>
<dbReference type="OrthoDB" id="5404651at2759"/>
<evidence type="ECO:0000313" key="11">
    <source>
        <dbReference type="Proteomes" id="UP000030755"/>
    </source>
</evidence>
<evidence type="ECO:0000313" key="12">
    <source>
        <dbReference type="Proteomes" id="UP000281549"/>
    </source>
</evidence>
<evidence type="ECO:0000313" key="9">
    <source>
        <dbReference type="EMBL" id="EPZ32336.1"/>
    </source>
</evidence>
<keyword evidence="4" id="KW-0630">Potassium</keyword>
<dbReference type="GO" id="GO:0003985">
    <property type="term" value="F:acetyl-CoA C-acetyltransferase activity"/>
    <property type="evidence" value="ECO:0007669"/>
    <property type="project" value="TreeGrafter"/>
</dbReference>
<feature type="domain" description="Thiolase C-terminal" evidence="8">
    <location>
        <begin position="164"/>
        <end position="283"/>
    </location>
</feature>
<dbReference type="GO" id="GO:0046872">
    <property type="term" value="F:metal ion binding"/>
    <property type="evidence" value="ECO:0007669"/>
    <property type="project" value="UniProtKB-KW"/>
</dbReference>
<dbReference type="InterPro" id="IPR020613">
    <property type="entry name" value="Thiolase_CS"/>
</dbReference>
<dbReference type="OMA" id="EPMRPGT"/>
<keyword evidence="2 6" id="KW-0808">Transferase</keyword>
<evidence type="ECO:0000259" key="7">
    <source>
        <dbReference type="Pfam" id="PF00108"/>
    </source>
</evidence>
<gene>
    <name evidence="9" type="ORF">O9G_002177</name>
    <name evidence="10" type="ORF">ROZALSC1DRAFT_27498</name>
</gene>
<dbReference type="InterPro" id="IPR016039">
    <property type="entry name" value="Thiolase-like"/>
</dbReference>
<evidence type="ECO:0000256" key="1">
    <source>
        <dbReference type="ARBA" id="ARBA00010982"/>
    </source>
</evidence>
<dbReference type="Proteomes" id="UP000030755">
    <property type="component" value="Unassembled WGS sequence"/>
</dbReference>
<dbReference type="HOGENOM" id="CLU_031026_0_1_1"/>
<dbReference type="PANTHER" id="PTHR18919">
    <property type="entry name" value="ACETYL-COA C-ACYLTRANSFERASE"/>
    <property type="match status" value="1"/>
</dbReference>
<proteinExistence type="inferred from homology"/>
<reference evidence="12" key="2">
    <citation type="journal article" date="2018" name="Nat. Microbiol.">
        <title>Leveraging single-cell genomics to expand the fungal tree of life.</title>
        <authorList>
            <person name="Ahrendt S.R."/>
            <person name="Quandt C.A."/>
            <person name="Ciobanu D."/>
            <person name="Clum A."/>
            <person name="Salamov A."/>
            <person name="Andreopoulos B."/>
            <person name="Cheng J.F."/>
            <person name="Woyke T."/>
            <person name="Pelin A."/>
            <person name="Henrissat B."/>
            <person name="Reynolds N.K."/>
            <person name="Benny G.L."/>
            <person name="Smith M.E."/>
            <person name="James T.Y."/>
            <person name="Grigoriev I.V."/>
        </authorList>
    </citation>
    <scope>NUCLEOTIDE SEQUENCE [LARGE SCALE GENOMIC DNA]</scope>
    <source>
        <strain evidence="12">CSF55</strain>
    </source>
</reference>
<dbReference type="CDD" id="cd00751">
    <property type="entry name" value="thiolase"/>
    <property type="match status" value="1"/>
</dbReference>
<dbReference type="EMBL" id="ML004993">
    <property type="protein sequence ID" value="RKP21058.1"/>
    <property type="molecule type" value="Genomic_DNA"/>
</dbReference>
<name>A0A075AQ23_ROZAC</name>
<keyword evidence="5 6" id="KW-0012">Acyltransferase</keyword>
<evidence type="ECO:0000259" key="8">
    <source>
        <dbReference type="Pfam" id="PF02803"/>
    </source>
</evidence>
<dbReference type="SUPFAM" id="SSF53901">
    <property type="entry name" value="Thiolase-like"/>
    <property type="match status" value="2"/>
</dbReference>
<dbReference type="EMBL" id="KE561161">
    <property type="protein sequence ID" value="EPZ32336.1"/>
    <property type="molecule type" value="Genomic_DNA"/>
</dbReference>
<feature type="domain" description="Thiolase N-terminal" evidence="7">
    <location>
        <begin position="1"/>
        <end position="154"/>
    </location>
</feature>
<organism evidence="9 11">
    <name type="scientific">Rozella allomycis (strain CSF55)</name>
    <dbReference type="NCBI Taxonomy" id="988480"/>
    <lineage>
        <taxon>Eukaryota</taxon>
        <taxon>Fungi</taxon>
        <taxon>Fungi incertae sedis</taxon>
        <taxon>Cryptomycota</taxon>
        <taxon>Cryptomycota incertae sedis</taxon>
        <taxon>Rozella</taxon>
    </lineage>
</organism>
<sequence>MESMSNVPYYLSKARSGFKYGNQECFDGILLDGLWDKKYQMHMGECAESTAVKYGITREQQDRYAIRSYRNAKKAWEVIAINEFKLNGTFQNEVTPVEINLKGKKHLLQEDEEYKKVNFEKISTLRPAFKENGTITAANASTLNDGASAVILASYAKIKELNLSPVARIIGYADAERDPKEFSISPSDSIEKALRFVKKDISDISLFEINEAFSVVACANQKILGIGQDKLNIAGGGVSLGHPIGSSGCRILVTLINLLKCNEFGCASICNGGGGSTSIIVQKL</sequence>
<keyword evidence="3" id="KW-0479">Metal-binding</keyword>
<dbReference type="Pfam" id="PF00108">
    <property type="entry name" value="Thiolase_N"/>
    <property type="match status" value="1"/>
</dbReference>
<comment type="similarity">
    <text evidence="1 6">Belongs to the thiolase-like superfamily. Thiolase family.</text>
</comment>
<dbReference type="InterPro" id="IPR020617">
    <property type="entry name" value="Thiolase_C"/>
</dbReference>
<reference evidence="9 11" key="1">
    <citation type="journal article" date="2013" name="Curr. Biol.">
        <title>Shared signatures of parasitism and phylogenomics unite Cryptomycota and microsporidia.</title>
        <authorList>
            <person name="James T.Y."/>
            <person name="Pelin A."/>
            <person name="Bonen L."/>
            <person name="Ahrendt S."/>
            <person name="Sain D."/>
            <person name="Corradi N."/>
            <person name="Stajich J.E."/>
        </authorList>
    </citation>
    <scope>NUCLEOTIDE SEQUENCE [LARGE SCALE GENOMIC DNA]</scope>
    <source>
        <strain evidence="9 11">CSF55</strain>
        <strain evidence="9 11">CSF55</strain>
    </source>
</reference>
<evidence type="ECO:0000256" key="4">
    <source>
        <dbReference type="ARBA" id="ARBA00022958"/>
    </source>
</evidence>
<evidence type="ECO:0000256" key="3">
    <source>
        <dbReference type="ARBA" id="ARBA00022723"/>
    </source>
</evidence>
<dbReference type="GO" id="GO:0005739">
    <property type="term" value="C:mitochondrion"/>
    <property type="evidence" value="ECO:0007669"/>
    <property type="project" value="TreeGrafter"/>
</dbReference>
<dbReference type="GO" id="GO:0006635">
    <property type="term" value="P:fatty acid beta-oxidation"/>
    <property type="evidence" value="ECO:0007669"/>
    <property type="project" value="TreeGrafter"/>
</dbReference>
<dbReference type="AlphaFoldDB" id="A0A075AQ23"/>
<evidence type="ECO:0000256" key="5">
    <source>
        <dbReference type="ARBA" id="ARBA00023315"/>
    </source>
</evidence>
<evidence type="ECO:0000256" key="2">
    <source>
        <dbReference type="ARBA" id="ARBA00022679"/>
    </source>
</evidence>
<dbReference type="STRING" id="988480.A0A075AQ23"/>
<dbReference type="Proteomes" id="UP000281549">
    <property type="component" value="Unassembled WGS sequence"/>
</dbReference>
<dbReference type="Gene3D" id="3.40.47.10">
    <property type="match status" value="1"/>
</dbReference>
<keyword evidence="11" id="KW-1185">Reference proteome</keyword>
<evidence type="ECO:0000313" key="10">
    <source>
        <dbReference type="EMBL" id="RKP21058.1"/>
    </source>
</evidence>